<evidence type="ECO:0000256" key="2">
    <source>
        <dbReference type="ARBA" id="ARBA00005236"/>
    </source>
</evidence>
<reference evidence="9 10" key="1">
    <citation type="submission" date="2017-09" db="EMBL/GenBank/DDBJ databases">
        <title>Depth-based differentiation of microbial function through sediment-hosted aquifers and enrichment of novel symbionts in the deep terrestrial subsurface.</title>
        <authorList>
            <person name="Probst A.J."/>
            <person name="Ladd B."/>
            <person name="Jarett J.K."/>
            <person name="Geller-Mcgrath D.E."/>
            <person name="Sieber C.M."/>
            <person name="Emerson J.B."/>
            <person name="Anantharaman K."/>
            <person name="Thomas B.C."/>
            <person name="Malmstrom R."/>
            <person name="Stieglmeier M."/>
            <person name="Klingl A."/>
            <person name="Woyke T."/>
            <person name="Ryan C.M."/>
            <person name="Banfield J.F."/>
        </authorList>
    </citation>
    <scope>NUCLEOTIDE SEQUENCE [LARGE SCALE GENOMIC DNA]</scope>
    <source>
        <strain evidence="9">CG11_big_fil_rev_8_21_14_0_20_40_24</strain>
    </source>
</reference>
<keyword evidence="5 7" id="KW-1133">Transmembrane helix</keyword>
<dbReference type="GO" id="GO:0044874">
    <property type="term" value="P:lipoprotein localization to outer membrane"/>
    <property type="evidence" value="ECO:0007669"/>
    <property type="project" value="TreeGrafter"/>
</dbReference>
<evidence type="ECO:0000256" key="5">
    <source>
        <dbReference type="ARBA" id="ARBA00022989"/>
    </source>
</evidence>
<dbReference type="Proteomes" id="UP000229834">
    <property type="component" value="Unassembled WGS sequence"/>
</dbReference>
<dbReference type="GO" id="GO:0098797">
    <property type="term" value="C:plasma membrane protein complex"/>
    <property type="evidence" value="ECO:0007669"/>
    <property type="project" value="TreeGrafter"/>
</dbReference>
<organism evidence="9 10">
    <name type="scientific">Candidatus Zambryskibacteria bacterium CG11_big_fil_rev_8_21_14_0_20_40_24</name>
    <dbReference type="NCBI Taxonomy" id="1975116"/>
    <lineage>
        <taxon>Bacteria</taxon>
        <taxon>Candidatus Zambryskiibacteriota</taxon>
    </lineage>
</organism>
<dbReference type="PANTHER" id="PTHR30489">
    <property type="entry name" value="LIPOPROTEIN-RELEASING SYSTEM TRANSMEMBRANE PROTEIN LOLE"/>
    <property type="match status" value="1"/>
</dbReference>
<dbReference type="PANTHER" id="PTHR30489:SF0">
    <property type="entry name" value="LIPOPROTEIN-RELEASING SYSTEM TRANSMEMBRANE PROTEIN LOLE"/>
    <property type="match status" value="1"/>
</dbReference>
<evidence type="ECO:0000313" key="10">
    <source>
        <dbReference type="Proteomes" id="UP000229834"/>
    </source>
</evidence>
<evidence type="ECO:0000256" key="7">
    <source>
        <dbReference type="SAM" id="Phobius"/>
    </source>
</evidence>
<dbReference type="InterPro" id="IPR051447">
    <property type="entry name" value="Lipoprotein-release_system"/>
</dbReference>
<keyword evidence="4 7" id="KW-0812">Transmembrane</keyword>
<comment type="similarity">
    <text evidence="2">Belongs to the ABC-4 integral membrane protein family. LolC/E subfamily.</text>
</comment>
<dbReference type="EMBL" id="PCVC01000032">
    <property type="protein sequence ID" value="PIQ67013.1"/>
    <property type="molecule type" value="Genomic_DNA"/>
</dbReference>
<sequence>MQKVQNKFNKFKTSISVGFFLAFRQVKRSSIATTILIVFVMTLTFLNLVVVRGVLVGLLEGSTNVYRSSYAGDVLITTLPKKNYIENSQSIIETANSLPWVEKLTYRYIEGGEVEANYKTRVNLTDKANSTTGSIAGIDPVLENSATHLSQFVVEGSYLTSEDSDSILLGANFLRRFLDIEAPGLTLLENVFVGDKVRVTIGGNRKEFIVKGILKSKSDQVDFRMFVLDSTLRNLIGRSDYNVDEISLILKPDTDPYVVKDALLKSNVDTNARVQTWDESLPKFLLDIKNTFGILGNVIGSIGLVVASITIFIVIFINAITRKKYIGILKGIGIDSRALEFAYVVQSIFYASMGILIGLALLYGFLVPFVASHPIKFPFSDGILVAEVPNTLVRAALLLIATIIAGFIPARLVVKQNTLDAILGR</sequence>
<dbReference type="InterPro" id="IPR003838">
    <property type="entry name" value="ABC3_permease_C"/>
</dbReference>
<evidence type="ECO:0000259" key="8">
    <source>
        <dbReference type="Pfam" id="PF02687"/>
    </source>
</evidence>
<proteinExistence type="inferred from homology"/>
<gene>
    <name evidence="9" type="ORF">COV95_00970</name>
</gene>
<name>A0A2H0K8U3_9BACT</name>
<feature type="transmembrane region" description="Helical" evidence="7">
    <location>
        <begin position="391"/>
        <end position="414"/>
    </location>
</feature>
<keyword evidence="6 7" id="KW-0472">Membrane</keyword>
<protein>
    <recommendedName>
        <fullName evidence="8">ABC3 transporter permease C-terminal domain-containing protein</fullName>
    </recommendedName>
</protein>
<evidence type="ECO:0000256" key="4">
    <source>
        <dbReference type="ARBA" id="ARBA00022692"/>
    </source>
</evidence>
<feature type="transmembrane region" description="Helical" evidence="7">
    <location>
        <begin position="34"/>
        <end position="59"/>
    </location>
</feature>
<feature type="transmembrane region" description="Helical" evidence="7">
    <location>
        <begin position="341"/>
        <end position="371"/>
    </location>
</feature>
<feature type="transmembrane region" description="Helical" evidence="7">
    <location>
        <begin position="298"/>
        <end position="320"/>
    </location>
</feature>
<evidence type="ECO:0000256" key="6">
    <source>
        <dbReference type="ARBA" id="ARBA00023136"/>
    </source>
</evidence>
<comment type="caution">
    <text evidence="9">The sequence shown here is derived from an EMBL/GenBank/DDBJ whole genome shotgun (WGS) entry which is preliminary data.</text>
</comment>
<keyword evidence="3" id="KW-1003">Cell membrane</keyword>
<evidence type="ECO:0000313" key="9">
    <source>
        <dbReference type="EMBL" id="PIQ67013.1"/>
    </source>
</evidence>
<feature type="domain" description="ABC3 transporter permease C-terminal" evidence="8">
    <location>
        <begin position="298"/>
        <end position="417"/>
    </location>
</feature>
<dbReference type="Pfam" id="PF02687">
    <property type="entry name" value="FtsX"/>
    <property type="match status" value="1"/>
</dbReference>
<evidence type="ECO:0000256" key="3">
    <source>
        <dbReference type="ARBA" id="ARBA00022475"/>
    </source>
</evidence>
<accession>A0A2H0K8U3</accession>
<evidence type="ECO:0000256" key="1">
    <source>
        <dbReference type="ARBA" id="ARBA00004651"/>
    </source>
</evidence>
<dbReference type="AlphaFoldDB" id="A0A2H0K8U3"/>
<comment type="subcellular location">
    <subcellularLocation>
        <location evidence="1">Cell membrane</location>
        <topology evidence="1">Multi-pass membrane protein</topology>
    </subcellularLocation>
</comment>